<reference evidence="2 3" key="1">
    <citation type="submission" date="2018-08" db="EMBL/GenBank/DDBJ databases">
        <title>A genome reference for cultivated species of the human gut microbiota.</title>
        <authorList>
            <person name="Zou Y."/>
            <person name="Xue W."/>
            <person name="Luo G."/>
        </authorList>
    </citation>
    <scope>NUCLEOTIDE SEQUENCE [LARGE SCALE GENOMIC DNA]</scope>
    <source>
        <strain evidence="2 3">AF25-30LB</strain>
    </source>
</reference>
<organism evidence="2 3">
    <name type="scientific">Phocaeicola vulgatus</name>
    <name type="common">Bacteroides vulgatus</name>
    <dbReference type="NCBI Taxonomy" id="821"/>
    <lineage>
        <taxon>Bacteria</taxon>
        <taxon>Pseudomonadati</taxon>
        <taxon>Bacteroidota</taxon>
        <taxon>Bacteroidia</taxon>
        <taxon>Bacteroidales</taxon>
        <taxon>Bacteroidaceae</taxon>
        <taxon>Phocaeicola</taxon>
    </lineage>
</organism>
<dbReference type="SUPFAM" id="SSF56935">
    <property type="entry name" value="Porins"/>
    <property type="match status" value="1"/>
</dbReference>
<dbReference type="AlphaFoldDB" id="A0A395USS6"/>
<evidence type="ECO:0000313" key="3">
    <source>
        <dbReference type="Proteomes" id="UP000266497"/>
    </source>
</evidence>
<keyword evidence="1" id="KW-0732">Signal</keyword>
<comment type="caution">
    <text evidence="2">The sequence shown here is derived from an EMBL/GenBank/DDBJ whole genome shotgun (WGS) entry which is preliminary data.</text>
</comment>
<sequence>MKTAIILSLLSFLFHIQTNAQNTIEGRVTDKVTRQPLESATVTLQQEGDGNIINYTLTDVDGRFQLSSSSLKDRIITVFYMGYRKKTVPVLAGRPLTIELEQEAIMLKEVQIRSGRVWGRQDTLKYDLTRFASSKDRNVSDVLKKLPGINVEENGTIKYNGKAISNLYVEGMDVSGGRYNQINNNLKADAVQAAEVIEGHQPIKSLRGKTFTDDVALNLKLKPEVRSKWIYTVMAGGGYGEKALYDASFNALQLSRNRQTVYTYKANNTGRNLFSDQQKLASGNSFDRVTDSNLPIFLPLPEPAMPLSQKRLLFNETHTASANRLYRLDEEKQLRFQLGYIHDRTTRQYGSEEIYYFAQDTVHTATNRHDRLKTDCLNAEVNYEDNTVSRYTRENFSFAGTWKSGVSDITGDNAIFQKIKNSQWELKNYFNQLYTKEKYTWGIRSYIRYTHCPASLTVAHRNLPILFADNMLIANCIYHRNELSSPDNISENTYRTVIGQTHESILAEYEEMNTGNAYTDNVLYGMRKINGVNYQLTGGFCGELSSVKQENAYSAHSYSFYTVPRIEWERNDFLFTAATTVRWSHLPKQSYSRFCVSPFFCFRYKFTPRWKMSLLGSLDESEGGLKDIYPFRYREDYRTVVKHTGKVPVTVRQLYTCYLEYKNTIKEFFWTLSASYSHNRYNLITERNYKDGNFYLSSVERNHSSHSYTLNTIGSKGIYDWNLKTSLELTLARNEGKQLNEGIVQDYRYDYLCVEPKIVWAPSVFFEAEYKATVSCVGGGIGEDTSLDPLWEVAQRLTLSLEFHDTEFRLSGEHFYNDLSKNQHLNIWLADVSLIHKVGKWRFAASAINLFNKEQYRYTLYSAVQSYTSWIKLRPREFMVSVQYQW</sequence>
<protein>
    <submittedName>
        <fullName evidence="2">Carboxypeptidase-like regulatory domain-containing protein</fullName>
    </submittedName>
</protein>
<feature type="signal peptide" evidence="1">
    <location>
        <begin position="1"/>
        <end position="20"/>
    </location>
</feature>
<accession>A0A395USS6</accession>
<dbReference type="SUPFAM" id="SSF49464">
    <property type="entry name" value="Carboxypeptidase regulatory domain-like"/>
    <property type="match status" value="1"/>
</dbReference>
<evidence type="ECO:0000256" key="1">
    <source>
        <dbReference type="SAM" id="SignalP"/>
    </source>
</evidence>
<feature type="chain" id="PRO_5030071518" evidence="1">
    <location>
        <begin position="21"/>
        <end position="886"/>
    </location>
</feature>
<dbReference type="EMBL" id="QRUD01000018">
    <property type="protein sequence ID" value="RGR40912.1"/>
    <property type="molecule type" value="Genomic_DNA"/>
</dbReference>
<dbReference type="GO" id="GO:0004180">
    <property type="term" value="F:carboxypeptidase activity"/>
    <property type="evidence" value="ECO:0007669"/>
    <property type="project" value="UniProtKB-KW"/>
</dbReference>
<proteinExistence type="predicted"/>
<dbReference type="InterPro" id="IPR008969">
    <property type="entry name" value="CarboxyPept-like_regulatory"/>
</dbReference>
<dbReference type="Proteomes" id="UP000266497">
    <property type="component" value="Unassembled WGS sequence"/>
</dbReference>
<evidence type="ECO:0000313" key="2">
    <source>
        <dbReference type="EMBL" id="RGR40912.1"/>
    </source>
</evidence>
<keyword evidence="2" id="KW-0378">Hydrolase</keyword>
<dbReference type="Pfam" id="PF13715">
    <property type="entry name" value="CarbopepD_reg_2"/>
    <property type="match status" value="1"/>
</dbReference>
<name>A0A395USS6_PHOVU</name>
<gene>
    <name evidence="2" type="ORF">DWY53_07970</name>
</gene>
<dbReference type="RefSeq" id="WP_117693887.1">
    <property type="nucleotide sequence ID" value="NZ_QRUD01000018.1"/>
</dbReference>
<keyword evidence="2" id="KW-0121">Carboxypeptidase</keyword>
<dbReference type="Gene3D" id="2.60.40.1120">
    <property type="entry name" value="Carboxypeptidase-like, regulatory domain"/>
    <property type="match status" value="1"/>
</dbReference>
<keyword evidence="2" id="KW-0645">Protease</keyword>